<evidence type="ECO:0000313" key="2">
    <source>
        <dbReference type="Proteomes" id="UP000001194"/>
    </source>
</evidence>
<dbReference type="KEGG" id="lbc:LACBIDRAFT_312875"/>
<evidence type="ECO:0000313" key="1">
    <source>
        <dbReference type="EMBL" id="EDR00906.1"/>
    </source>
</evidence>
<reference evidence="1 2" key="1">
    <citation type="journal article" date="2008" name="Nature">
        <title>The genome of Laccaria bicolor provides insights into mycorrhizal symbiosis.</title>
        <authorList>
            <person name="Martin F."/>
            <person name="Aerts A."/>
            <person name="Ahren D."/>
            <person name="Brun A."/>
            <person name="Danchin E.G.J."/>
            <person name="Duchaussoy F."/>
            <person name="Gibon J."/>
            <person name="Kohler A."/>
            <person name="Lindquist E."/>
            <person name="Pereda V."/>
            <person name="Salamov A."/>
            <person name="Shapiro H.J."/>
            <person name="Wuyts J."/>
            <person name="Blaudez D."/>
            <person name="Buee M."/>
            <person name="Brokstein P."/>
            <person name="Canbaeck B."/>
            <person name="Cohen D."/>
            <person name="Courty P.E."/>
            <person name="Coutinho P.M."/>
            <person name="Delaruelle C."/>
            <person name="Detter J.C."/>
            <person name="Deveau A."/>
            <person name="DiFazio S."/>
            <person name="Duplessis S."/>
            <person name="Fraissinet-Tachet L."/>
            <person name="Lucic E."/>
            <person name="Frey-Klett P."/>
            <person name="Fourrey C."/>
            <person name="Feussner I."/>
            <person name="Gay G."/>
            <person name="Grimwood J."/>
            <person name="Hoegger P.J."/>
            <person name="Jain P."/>
            <person name="Kilaru S."/>
            <person name="Labbe J."/>
            <person name="Lin Y.C."/>
            <person name="Legue V."/>
            <person name="Le Tacon F."/>
            <person name="Marmeisse R."/>
            <person name="Melayah D."/>
            <person name="Montanini B."/>
            <person name="Muratet M."/>
            <person name="Nehls U."/>
            <person name="Niculita-Hirzel H."/>
            <person name="Oudot-Le Secq M.P."/>
            <person name="Peter M."/>
            <person name="Quesneville H."/>
            <person name="Rajashekar B."/>
            <person name="Reich M."/>
            <person name="Rouhier N."/>
            <person name="Schmutz J."/>
            <person name="Yin T."/>
            <person name="Chalot M."/>
            <person name="Henrissat B."/>
            <person name="Kuees U."/>
            <person name="Lucas S."/>
            <person name="Van de Peer Y."/>
            <person name="Podila G.K."/>
            <person name="Polle A."/>
            <person name="Pukkila P.J."/>
            <person name="Richardson P.M."/>
            <person name="Rouze P."/>
            <person name="Sanders I.R."/>
            <person name="Stajich J.E."/>
            <person name="Tunlid A."/>
            <person name="Tuskan G."/>
            <person name="Grigoriev I.V."/>
        </authorList>
    </citation>
    <scope>NUCLEOTIDE SEQUENCE [LARGE SCALE GENOMIC DNA]</scope>
    <source>
        <strain evidence="2">S238N-H82 / ATCC MYA-4686</strain>
    </source>
</reference>
<dbReference type="HOGENOM" id="CLU_2622442_0_0_1"/>
<accession>B0DX08</accession>
<organism evidence="2">
    <name type="scientific">Laccaria bicolor (strain S238N-H82 / ATCC MYA-4686)</name>
    <name type="common">Bicoloured deceiver</name>
    <name type="synonym">Laccaria laccata var. bicolor</name>
    <dbReference type="NCBI Taxonomy" id="486041"/>
    <lineage>
        <taxon>Eukaryota</taxon>
        <taxon>Fungi</taxon>
        <taxon>Dikarya</taxon>
        <taxon>Basidiomycota</taxon>
        <taxon>Agaricomycotina</taxon>
        <taxon>Agaricomycetes</taxon>
        <taxon>Agaricomycetidae</taxon>
        <taxon>Agaricales</taxon>
        <taxon>Agaricineae</taxon>
        <taxon>Hydnangiaceae</taxon>
        <taxon>Laccaria</taxon>
    </lineage>
</organism>
<dbReference type="AlphaFoldDB" id="B0DX08"/>
<dbReference type="Proteomes" id="UP000001194">
    <property type="component" value="Unassembled WGS sequence"/>
</dbReference>
<keyword evidence="2" id="KW-1185">Reference proteome</keyword>
<dbReference type="InParanoid" id="B0DX08"/>
<dbReference type="RefSeq" id="XP_001888500.1">
    <property type="nucleotide sequence ID" value="XM_001888465.1"/>
</dbReference>
<dbReference type="GeneID" id="6084092"/>
<gene>
    <name evidence="1" type="ORF">LACBIDRAFT_312875</name>
</gene>
<dbReference type="EMBL" id="DS547145">
    <property type="protein sequence ID" value="EDR00906.1"/>
    <property type="molecule type" value="Genomic_DNA"/>
</dbReference>
<name>B0DX08_LACBS</name>
<sequence>MTKIPNVYVSTPFVRDVHHRIVMDSLDGRNTRCEVYRSEYVGSAKAPLPRNDCPEPSMSLWKRLRRLRRREYRQNIVV</sequence>
<proteinExistence type="predicted"/>
<protein>
    <submittedName>
        <fullName evidence="1">Predicted protein</fullName>
    </submittedName>
</protein>